<proteinExistence type="inferred from homology"/>
<evidence type="ECO:0000256" key="3">
    <source>
        <dbReference type="ARBA" id="ARBA00022692"/>
    </source>
</evidence>
<dbReference type="InterPro" id="IPR055299">
    <property type="entry name" value="TIMMDC1"/>
</dbReference>
<accession>A0A8J2QEW5</accession>
<dbReference type="GO" id="GO:0016020">
    <property type="term" value="C:membrane"/>
    <property type="evidence" value="ECO:0007669"/>
    <property type="project" value="UniProtKB-SubCell"/>
</dbReference>
<dbReference type="PANTHER" id="PTHR13002">
    <property type="entry name" value="C3ORF1 PROTEIN-RELATED"/>
    <property type="match status" value="1"/>
</dbReference>
<evidence type="ECO:0000256" key="7">
    <source>
        <dbReference type="ARBA" id="ARBA00041344"/>
    </source>
</evidence>
<sequence>MFRTLNRKFIFGTIARVTPTFIVPIFHERNKNDEILLTDSDYEAQQTGWDRLRAMYRRNLLVTSISVYRNRSSLSDYIVGGSLTGAIYKANLGPTAMLVGAGVGGVLSALGGILILGLLKITGLSMDDIRKSLYKIKETRQQLMDEAIEKSAKEKNDQLTMHHDIIVKEKGVQKVEDLP</sequence>
<comment type="caution">
    <text evidence="9">The sequence shown here is derived from an EMBL/GenBank/DDBJ whole genome shotgun (WGS) entry which is preliminary data.</text>
</comment>
<dbReference type="GO" id="GO:0005739">
    <property type="term" value="C:mitochondrion"/>
    <property type="evidence" value="ECO:0007669"/>
    <property type="project" value="TreeGrafter"/>
</dbReference>
<evidence type="ECO:0000256" key="4">
    <source>
        <dbReference type="ARBA" id="ARBA00022989"/>
    </source>
</evidence>
<keyword evidence="5 8" id="KW-0472">Membrane</keyword>
<keyword evidence="4 8" id="KW-1133">Transmembrane helix</keyword>
<protein>
    <recommendedName>
        <fullName evidence="6">Complex I assembly factor TIMMDC1, mitochondrial</fullName>
    </recommendedName>
    <alternativeName>
        <fullName evidence="7">Translocase of inner mitochondrial membrane domain-containing protein 1</fullName>
    </alternativeName>
</protein>
<reference evidence="9" key="1">
    <citation type="submission" date="2021-09" db="EMBL/GenBank/DDBJ databases">
        <authorList>
            <person name="Martin H S."/>
        </authorList>
    </citation>
    <scope>NUCLEOTIDE SEQUENCE</scope>
</reference>
<dbReference type="Proteomes" id="UP000789524">
    <property type="component" value="Unassembled WGS sequence"/>
</dbReference>
<dbReference type="PANTHER" id="PTHR13002:SF1">
    <property type="entry name" value="COMPLEX I ASSEMBLY FACTOR TIMMDC1, MITOCHONDRIAL"/>
    <property type="match status" value="1"/>
</dbReference>
<evidence type="ECO:0000256" key="2">
    <source>
        <dbReference type="ARBA" id="ARBA00008444"/>
    </source>
</evidence>
<evidence type="ECO:0000313" key="9">
    <source>
        <dbReference type="EMBL" id="CAG9560283.1"/>
    </source>
</evidence>
<evidence type="ECO:0000256" key="1">
    <source>
        <dbReference type="ARBA" id="ARBA00004141"/>
    </source>
</evidence>
<feature type="transmembrane region" description="Helical" evidence="8">
    <location>
        <begin position="96"/>
        <end position="121"/>
    </location>
</feature>
<comment type="similarity">
    <text evidence="2">Belongs to the Tim17/Tim22/Tim23 family.</text>
</comment>
<evidence type="ECO:0000256" key="5">
    <source>
        <dbReference type="ARBA" id="ARBA00023136"/>
    </source>
</evidence>
<evidence type="ECO:0000256" key="6">
    <source>
        <dbReference type="ARBA" id="ARBA00040778"/>
    </source>
</evidence>
<name>A0A8J2QEW5_9NEOP</name>
<keyword evidence="10" id="KW-1185">Reference proteome</keyword>
<dbReference type="EMBL" id="CAKASE010000045">
    <property type="protein sequence ID" value="CAG9560283.1"/>
    <property type="molecule type" value="Genomic_DNA"/>
</dbReference>
<dbReference type="AlphaFoldDB" id="A0A8J2QEW5"/>
<organism evidence="9 10">
    <name type="scientific">Danaus chrysippus</name>
    <name type="common">African queen</name>
    <dbReference type="NCBI Taxonomy" id="151541"/>
    <lineage>
        <taxon>Eukaryota</taxon>
        <taxon>Metazoa</taxon>
        <taxon>Ecdysozoa</taxon>
        <taxon>Arthropoda</taxon>
        <taxon>Hexapoda</taxon>
        <taxon>Insecta</taxon>
        <taxon>Pterygota</taxon>
        <taxon>Neoptera</taxon>
        <taxon>Endopterygota</taxon>
        <taxon>Lepidoptera</taxon>
        <taxon>Glossata</taxon>
        <taxon>Ditrysia</taxon>
        <taxon>Papilionoidea</taxon>
        <taxon>Nymphalidae</taxon>
        <taxon>Danainae</taxon>
        <taxon>Danaini</taxon>
        <taxon>Danaina</taxon>
        <taxon>Danaus</taxon>
        <taxon>Anosia</taxon>
    </lineage>
</organism>
<dbReference type="GO" id="GO:0032981">
    <property type="term" value="P:mitochondrial respiratory chain complex I assembly"/>
    <property type="evidence" value="ECO:0007669"/>
    <property type="project" value="InterPro"/>
</dbReference>
<evidence type="ECO:0000313" key="10">
    <source>
        <dbReference type="Proteomes" id="UP000789524"/>
    </source>
</evidence>
<evidence type="ECO:0000256" key="8">
    <source>
        <dbReference type="SAM" id="Phobius"/>
    </source>
</evidence>
<gene>
    <name evidence="9" type="ORF">DCHRY22_LOCUS1975</name>
</gene>
<dbReference type="OrthoDB" id="5826189at2759"/>
<comment type="subcellular location">
    <subcellularLocation>
        <location evidence="1">Membrane</location>
        <topology evidence="1">Multi-pass membrane protein</topology>
    </subcellularLocation>
</comment>
<keyword evidence="3 8" id="KW-0812">Transmembrane</keyword>